<comment type="caution">
    <text evidence="2">The sequence shown here is derived from an EMBL/GenBank/DDBJ whole genome shotgun (WGS) entry which is preliminary data.</text>
</comment>
<sequence length="108" mass="11283">MRRETQVSPLQWAVVCEAAQGPVSGDVGDRGGADELADRSGEALVRSAADQESGTAKALVEEGVVAHQTAEGGGSPRHQAEPSRPWPPAADAARLTARHESQQCQCEP</sequence>
<keyword evidence="3" id="KW-1185">Reference proteome</keyword>
<dbReference type="EMBL" id="JACMSF010000002">
    <property type="protein sequence ID" value="MBC2900646.1"/>
    <property type="molecule type" value="Genomic_DNA"/>
</dbReference>
<evidence type="ECO:0000256" key="1">
    <source>
        <dbReference type="SAM" id="MobiDB-lite"/>
    </source>
</evidence>
<organism evidence="2 3">
    <name type="scientific">Streptomyces cupreus</name>
    <dbReference type="NCBI Taxonomy" id="2759956"/>
    <lineage>
        <taxon>Bacteria</taxon>
        <taxon>Bacillati</taxon>
        <taxon>Actinomycetota</taxon>
        <taxon>Actinomycetes</taxon>
        <taxon>Kitasatosporales</taxon>
        <taxon>Streptomycetaceae</taxon>
        <taxon>Streptomyces</taxon>
    </lineage>
</organism>
<accession>A0A7X1IXZ4</accession>
<name>A0A7X1IXZ4_9ACTN</name>
<evidence type="ECO:0000313" key="2">
    <source>
        <dbReference type="EMBL" id="MBC2900646.1"/>
    </source>
</evidence>
<evidence type="ECO:0000313" key="3">
    <source>
        <dbReference type="Proteomes" id="UP000584670"/>
    </source>
</evidence>
<dbReference type="RefSeq" id="WP_186280547.1">
    <property type="nucleotide sequence ID" value="NZ_JACMSF010000002.1"/>
</dbReference>
<gene>
    <name evidence="2" type="ORF">H4N64_03340</name>
</gene>
<reference evidence="2 3" key="1">
    <citation type="submission" date="2020-08" db="EMBL/GenBank/DDBJ databases">
        <title>Streptomyces sp. PSKA01 genome sequencing and assembly.</title>
        <authorList>
            <person name="Mandal S."/>
            <person name="Maiti P.K."/>
            <person name="Das P."/>
        </authorList>
    </citation>
    <scope>NUCLEOTIDE SEQUENCE [LARGE SCALE GENOMIC DNA]</scope>
    <source>
        <strain evidence="2 3">PSKA01</strain>
    </source>
</reference>
<proteinExistence type="predicted"/>
<dbReference type="Proteomes" id="UP000584670">
    <property type="component" value="Unassembled WGS sequence"/>
</dbReference>
<protein>
    <submittedName>
        <fullName evidence="2">Uncharacterized protein</fullName>
    </submittedName>
</protein>
<feature type="region of interest" description="Disordered" evidence="1">
    <location>
        <begin position="68"/>
        <end position="108"/>
    </location>
</feature>
<dbReference type="AlphaFoldDB" id="A0A7X1IXZ4"/>